<feature type="transmembrane region" description="Helical" evidence="1">
    <location>
        <begin position="253"/>
        <end position="277"/>
    </location>
</feature>
<keyword evidence="3" id="KW-1185">Reference proteome</keyword>
<protein>
    <recommendedName>
        <fullName evidence="4">DUF418 domain-containing protein</fullName>
    </recommendedName>
</protein>
<organism evidence="2 3">
    <name type="scientific">Nocardioides fonticola</name>
    <dbReference type="NCBI Taxonomy" id="450363"/>
    <lineage>
        <taxon>Bacteria</taxon>
        <taxon>Bacillati</taxon>
        <taxon>Actinomycetota</taxon>
        <taxon>Actinomycetes</taxon>
        <taxon>Propionibacteriales</taxon>
        <taxon>Nocardioidaceae</taxon>
        <taxon>Nocardioides</taxon>
    </lineage>
</organism>
<reference evidence="3" key="1">
    <citation type="journal article" date="2019" name="Int. J. Syst. Evol. Microbiol.">
        <title>The Global Catalogue of Microorganisms (GCM) 10K type strain sequencing project: providing services to taxonomists for standard genome sequencing and annotation.</title>
        <authorList>
            <consortium name="The Broad Institute Genomics Platform"/>
            <consortium name="The Broad Institute Genome Sequencing Center for Infectious Disease"/>
            <person name="Wu L."/>
            <person name="Ma J."/>
        </authorList>
    </citation>
    <scope>NUCLEOTIDE SEQUENCE [LARGE SCALE GENOMIC DNA]</scope>
    <source>
        <strain evidence="3">JCM 16703</strain>
    </source>
</reference>
<proteinExistence type="predicted"/>
<dbReference type="RefSeq" id="WP_344735307.1">
    <property type="nucleotide sequence ID" value="NZ_BAAAZH010000032.1"/>
</dbReference>
<sequence length="333" mass="35269">MASSPTVPPRDRGIDAVRGVAVLSMFVAHFAPGPADVVQLSDHLTAPLFGFLVAWGAFLGRDRPGVLVSTLVRAAALVGIGLALEQVGAPIIIVLVWLGALTLLAAVLVRLPSWAVAAVGLTCLALVPSAARWGDARITSWRTAEVLAGRDAQGLVPRLYELTVSGQAYRLTTLLVMAAAAVLLARHDGPWTRLVSLGTALVAATTLQLADLTGRVEVVPYATTHQTQVFALALVVTVVQAVRAVADAVTPFAGLLAPLGAMTLSVYVVQILASAWWVRDGWHVRDESWPLLAALGAVSFALALTWPRVVRPDPWRRGPIEGVERATVDLLRR</sequence>
<feature type="transmembrane region" description="Helical" evidence="1">
    <location>
        <begin position="167"/>
        <end position="184"/>
    </location>
</feature>
<comment type="caution">
    <text evidence="2">The sequence shown here is derived from an EMBL/GenBank/DDBJ whole genome shotgun (WGS) entry which is preliminary data.</text>
</comment>
<dbReference type="EMBL" id="BAAAZH010000032">
    <property type="protein sequence ID" value="GAA4128621.1"/>
    <property type="molecule type" value="Genomic_DNA"/>
</dbReference>
<feature type="transmembrane region" description="Helical" evidence="1">
    <location>
        <begin position="90"/>
        <end position="109"/>
    </location>
</feature>
<evidence type="ECO:0008006" key="4">
    <source>
        <dbReference type="Google" id="ProtNLM"/>
    </source>
</evidence>
<gene>
    <name evidence="2" type="ORF">GCM10022215_40310</name>
</gene>
<evidence type="ECO:0000256" key="1">
    <source>
        <dbReference type="SAM" id="Phobius"/>
    </source>
</evidence>
<feature type="transmembrane region" description="Helical" evidence="1">
    <location>
        <begin position="114"/>
        <end position="131"/>
    </location>
</feature>
<feature type="transmembrane region" description="Helical" evidence="1">
    <location>
        <begin position="229"/>
        <end position="246"/>
    </location>
</feature>
<name>A0ABP7Y0P7_9ACTN</name>
<feature type="transmembrane region" description="Helical" evidence="1">
    <location>
        <begin position="43"/>
        <end position="59"/>
    </location>
</feature>
<feature type="transmembrane region" description="Helical" evidence="1">
    <location>
        <begin position="191"/>
        <end position="209"/>
    </location>
</feature>
<keyword evidence="1" id="KW-0812">Transmembrane</keyword>
<keyword evidence="1" id="KW-0472">Membrane</keyword>
<evidence type="ECO:0000313" key="3">
    <source>
        <dbReference type="Proteomes" id="UP001501495"/>
    </source>
</evidence>
<dbReference type="Proteomes" id="UP001501495">
    <property type="component" value="Unassembled WGS sequence"/>
</dbReference>
<accession>A0ABP7Y0P7</accession>
<keyword evidence="1" id="KW-1133">Transmembrane helix</keyword>
<evidence type="ECO:0000313" key="2">
    <source>
        <dbReference type="EMBL" id="GAA4128621.1"/>
    </source>
</evidence>
<feature type="transmembrane region" description="Helical" evidence="1">
    <location>
        <begin position="289"/>
        <end position="307"/>
    </location>
</feature>
<feature type="transmembrane region" description="Helical" evidence="1">
    <location>
        <begin position="66"/>
        <end position="84"/>
    </location>
</feature>